<dbReference type="FunCoup" id="D8U1I8">
    <property type="interactions" value="1830"/>
</dbReference>
<organism evidence="3">
    <name type="scientific">Volvox carteri f. nagariensis</name>
    <dbReference type="NCBI Taxonomy" id="3068"/>
    <lineage>
        <taxon>Eukaryota</taxon>
        <taxon>Viridiplantae</taxon>
        <taxon>Chlorophyta</taxon>
        <taxon>core chlorophytes</taxon>
        <taxon>Chlorophyceae</taxon>
        <taxon>CS clade</taxon>
        <taxon>Chlamydomonadales</taxon>
        <taxon>Volvocaceae</taxon>
        <taxon>Volvox</taxon>
    </lineage>
</organism>
<sequence length="396" mass="43277">MPNAQETFRNAGWTIRTVTGPIMGDKDMDEYRRILSAMVLPEMVFAQNRVELVHEASGTVISFNALDALKGWKHEDLPPLQVRVAEASMLAPAGRHPHFCHTLSGRSPATGECRQQEWRKALTQSGACYQETALSPAVPADPAGVRGIPDFVCGAASTVARGKDPAPATTPSAAAVPSVADASYSTATAPDVSGNGADSVADSAGGVGVCVLWQTTTDQIDRGLLMDRDPILFYGEVPLYESDLDDNGVCSLTVKLRVMPRCWLVLLRLWVRVDGSMVRLRETRLFCRHDKPEKRLEVLQRLAGQRHADMDRDGRPHTRHYHYYHHVFPITPKSASSPPTHTKQEVKHCEGSFAELRSRGAPDEGPSYADADSASQVLQAVAPVGLKLLQTRKLQL</sequence>
<dbReference type="GeneID" id="9628752"/>
<dbReference type="OrthoDB" id="10253878at2759"/>
<protein>
    <recommendedName>
        <fullName evidence="4">TIP41-like protein</fullName>
    </recommendedName>
</protein>
<evidence type="ECO:0008006" key="4">
    <source>
        <dbReference type="Google" id="ProtNLM"/>
    </source>
</evidence>
<dbReference type="RefSeq" id="XP_002952501.1">
    <property type="nucleotide sequence ID" value="XM_002952455.1"/>
</dbReference>
<dbReference type="eggNOG" id="KOG3224">
    <property type="taxonomic scope" value="Eukaryota"/>
</dbReference>
<dbReference type="GO" id="GO:0005829">
    <property type="term" value="C:cytosol"/>
    <property type="evidence" value="ECO:0007669"/>
    <property type="project" value="TreeGrafter"/>
</dbReference>
<comment type="similarity">
    <text evidence="1">Belongs to the TIP41 family.</text>
</comment>
<dbReference type="InParanoid" id="D8U1I8"/>
<dbReference type="InterPro" id="IPR007303">
    <property type="entry name" value="TIP41-like"/>
</dbReference>
<dbReference type="InterPro" id="IPR051330">
    <property type="entry name" value="Phosphatase_reg/MetRdx"/>
</dbReference>
<evidence type="ECO:0000313" key="3">
    <source>
        <dbReference type="Proteomes" id="UP000001058"/>
    </source>
</evidence>
<reference evidence="2 3" key="1">
    <citation type="journal article" date="2010" name="Science">
        <title>Genomic analysis of organismal complexity in the multicellular green alga Volvox carteri.</title>
        <authorList>
            <person name="Prochnik S.E."/>
            <person name="Umen J."/>
            <person name="Nedelcu A.M."/>
            <person name="Hallmann A."/>
            <person name="Miller S.M."/>
            <person name="Nishii I."/>
            <person name="Ferris P."/>
            <person name="Kuo A."/>
            <person name="Mitros T."/>
            <person name="Fritz-Laylin L.K."/>
            <person name="Hellsten U."/>
            <person name="Chapman J."/>
            <person name="Simakov O."/>
            <person name="Rensing S.A."/>
            <person name="Terry A."/>
            <person name="Pangilinan J."/>
            <person name="Kapitonov V."/>
            <person name="Jurka J."/>
            <person name="Salamov A."/>
            <person name="Shapiro H."/>
            <person name="Schmutz J."/>
            <person name="Grimwood J."/>
            <person name="Lindquist E."/>
            <person name="Lucas S."/>
            <person name="Grigoriev I.V."/>
            <person name="Schmitt R."/>
            <person name="Kirk D."/>
            <person name="Rokhsar D.S."/>
        </authorList>
    </citation>
    <scope>NUCLEOTIDE SEQUENCE [LARGE SCALE GENOMIC DNA]</scope>
    <source>
        <strain evidence="3">f. Nagariensis / Eve</strain>
    </source>
</reference>
<dbReference type="KEGG" id="vcn:VOLCADRAFT_93190"/>
<dbReference type="GO" id="GO:0031929">
    <property type="term" value="P:TOR signaling"/>
    <property type="evidence" value="ECO:0007669"/>
    <property type="project" value="TreeGrafter"/>
</dbReference>
<dbReference type="PANTHER" id="PTHR21021">
    <property type="entry name" value="GAF/PUTATIVE CYTOSKELETAL PROTEIN"/>
    <property type="match status" value="1"/>
</dbReference>
<keyword evidence="3" id="KW-1185">Reference proteome</keyword>
<evidence type="ECO:0000313" key="2">
    <source>
        <dbReference type="EMBL" id="EFJ46348.1"/>
    </source>
</evidence>
<dbReference type="Pfam" id="PF04176">
    <property type="entry name" value="TIP41"/>
    <property type="match status" value="1"/>
</dbReference>
<evidence type="ECO:0000256" key="1">
    <source>
        <dbReference type="ARBA" id="ARBA00006658"/>
    </source>
</evidence>
<dbReference type="AlphaFoldDB" id="D8U1I8"/>
<proteinExistence type="inferred from homology"/>
<dbReference type="Proteomes" id="UP000001058">
    <property type="component" value="Unassembled WGS sequence"/>
</dbReference>
<accession>D8U1I8</accession>
<gene>
    <name evidence="2" type="ORF">VOLCADRAFT_93190</name>
</gene>
<dbReference type="EMBL" id="GL378351">
    <property type="protein sequence ID" value="EFJ46348.1"/>
    <property type="molecule type" value="Genomic_DNA"/>
</dbReference>
<dbReference type="STRING" id="3068.D8U1I8"/>
<dbReference type="PANTHER" id="PTHR21021:SF16">
    <property type="entry name" value="TIP41-LIKE PROTEIN"/>
    <property type="match status" value="1"/>
</dbReference>
<name>D8U1I8_VOLCA</name>